<feature type="compositionally biased region" description="Acidic residues" evidence="17">
    <location>
        <begin position="267"/>
        <end position="279"/>
    </location>
</feature>
<sequence>MSHIFHGHQLLLLLFKSVWPSSESIIHFRKPIQKVLSRRREEARMAADSSMAPDEKPRPAPVRRAVHKIRMASQVFSLARGWQQWASDHHVKQEQEPSGWAPTAESSSAQPVQESSFEKWQIPSVKRDQEKDDEKSLAKELVTIRDAEKKLMESDEDFKMFSIKSKEVTKTVVSKAYERGGDVSLLSERYENNNSSSEMTKLKEESNAIDKILSNKLPSTIRRKCSNVVSELTKGWEKMEDEDKDGPKGELLLKCRDDSLDAQDSGYGEEDKLEQEDSDREVTAVRIKRPVPSLASRLSEEARSNARRKCSAVHSLKDRWQEWADQHIITQKLNPFSEEFDHELAMSTRLHKGDEGYGHPKEGTKTAERAKRAEAHIHREIRDMCFIIESMAKPRPDGKIQVTFGELFDRYVRISDKVVGILMRARKHGLVDFEGEMLWQGRDDNVIITLLK</sequence>
<evidence type="ECO:0000256" key="18">
    <source>
        <dbReference type="SAM" id="SignalP"/>
    </source>
</evidence>
<keyword evidence="6" id="KW-0653">Protein transport</keyword>
<dbReference type="GO" id="GO:0006366">
    <property type="term" value="P:transcription by RNA polymerase II"/>
    <property type="evidence" value="ECO:0007669"/>
    <property type="project" value="Ensembl"/>
</dbReference>
<dbReference type="Gene3D" id="1.10.10.1540">
    <property type="entry name" value="Costar domain"/>
    <property type="match status" value="1"/>
</dbReference>
<accession>H0ZPN8</accession>
<feature type="domain" description="Costars" evidence="19">
    <location>
        <begin position="375"/>
        <end position="451"/>
    </location>
</feature>
<evidence type="ECO:0000256" key="6">
    <source>
        <dbReference type="ARBA" id="ARBA00022927"/>
    </source>
</evidence>
<evidence type="ECO:0000313" key="20">
    <source>
        <dbReference type="Ensembl" id="ENSTGUP00000012570.2"/>
    </source>
</evidence>
<dbReference type="PANTHER" id="PTHR22739:SF20">
    <property type="entry name" value="ACTIN-BINDING RHO-ACTIVATING PROTEIN"/>
    <property type="match status" value="1"/>
</dbReference>
<comment type="subcellular location">
    <subcellularLocation>
        <location evidence="2">Cytoplasm</location>
        <location evidence="2">Cytoskeleton</location>
    </subcellularLocation>
    <subcellularLocation>
        <location evidence="1">Cytoplasm</location>
        <location evidence="1">Myofibril</location>
        <location evidence="1">Sarcomere</location>
    </subcellularLocation>
</comment>
<dbReference type="FunFam" id="1.10.10.1540:FF:000001">
    <property type="entry name" value="Actin-binding Rho-activating protein a"/>
    <property type="match status" value="1"/>
</dbReference>
<dbReference type="GO" id="GO:0030036">
    <property type="term" value="P:actin cytoskeleton organization"/>
    <property type="evidence" value="ECO:0007669"/>
    <property type="project" value="Ensembl"/>
</dbReference>
<evidence type="ECO:0000256" key="16">
    <source>
        <dbReference type="ARBA" id="ARBA00076363"/>
    </source>
</evidence>
<name>H0ZPN8_TAEGU</name>
<evidence type="ECO:0000256" key="8">
    <source>
        <dbReference type="ARBA" id="ARBA00023015"/>
    </source>
</evidence>
<evidence type="ECO:0000256" key="9">
    <source>
        <dbReference type="ARBA" id="ARBA00023159"/>
    </source>
</evidence>
<dbReference type="Proteomes" id="UP000007754">
    <property type="component" value="Chromosome 2"/>
</dbReference>
<dbReference type="Ensembl" id="ENSTGUT00000012709.2">
    <property type="protein sequence ID" value="ENSTGUP00000012570.2"/>
    <property type="gene ID" value="ENSTGUG00000012207.2"/>
</dbReference>
<keyword evidence="3" id="KW-0813">Transport</keyword>
<protein>
    <recommendedName>
        <fullName evidence="15">Actin-binding Rho-activating protein</fullName>
    </recommendedName>
    <alternativeName>
        <fullName evidence="16">Striated muscle activator of Rho-dependent signaling</fullName>
    </alternativeName>
</protein>
<keyword evidence="18" id="KW-0732">Signal</keyword>
<dbReference type="SMART" id="SM01283">
    <property type="entry name" value="Costars"/>
    <property type="match status" value="1"/>
</dbReference>
<dbReference type="OMA" id="DEPKWRS"/>
<gene>
    <name evidence="20" type="primary">ABRA</name>
</gene>
<feature type="compositionally biased region" description="Polar residues" evidence="17">
    <location>
        <begin position="104"/>
        <end position="115"/>
    </location>
</feature>
<dbReference type="GO" id="GO:0005886">
    <property type="term" value="C:plasma membrane"/>
    <property type="evidence" value="ECO:0007669"/>
    <property type="project" value="Ensembl"/>
</dbReference>
<dbReference type="InterPro" id="IPR038095">
    <property type="entry name" value="Costars_sf"/>
</dbReference>
<evidence type="ECO:0000256" key="1">
    <source>
        <dbReference type="ARBA" id="ARBA00004204"/>
    </source>
</evidence>
<dbReference type="HOGENOM" id="CLU_062244_0_0_1"/>
<keyword evidence="9" id="KW-0010">Activator</keyword>
<dbReference type="STRING" id="59729.ENSTGUP00000012570"/>
<evidence type="ECO:0000259" key="19">
    <source>
        <dbReference type="SMART" id="SM01283"/>
    </source>
</evidence>
<keyword evidence="4" id="KW-0963">Cytoplasm</keyword>
<reference evidence="20" key="3">
    <citation type="submission" date="2025-09" db="UniProtKB">
        <authorList>
            <consortium name="Ensembl"/>
        </authorList>
    </citation>
    <scope>IDENTIFICATION</scope>
</reference>
<feature type="region of interest" description="Disordered" evidence="17">
    <location>
        <begin position="87"/>
        <end position="133"/>
    </location>
</feature>
<dbReference type="GO" id="GO:0003779">
    <property type="term" value="F:actin binding"/>
    <property type="evidence" value="ECO:0007669"/>
    <property type="project" value="UniProtKB-KW"/>
</dbReference>
<keyword evidence="12" id="KW-0206">Cytoskeleton</keyword>
<evidence type="ECO:0000256" key="11">
    <source>
        <dbReference type="ARBA" id="ARBA00023203"/>
    </source>
</evidence>
<dbReference type="AlphaFoldDB" id="H0ZPN8"/>
<feature type="region of interest" description="Disordered" evidence="17">
    <location>
        <begin position="260"/>
        <end position="282"/>
    </location>
</feature>
<reference evidence="20 21" key="1">
    <citation type="journal article" date="2010" name="Nature">
        <title>The genome of a songbird.</title>
        <authorList>
            <person name="Warren W.C."/>
            <person name="Clayton D.F."/>
            <person name="Ellegren H."/>
            <person name="Arnold A.P."/>
            <person name="Hillier L.W."/>
            <person name="Kunstner A."/>
            <person name="Searle S."/>
            <person name="White S."/>
            <person name="Vilella A.J."/>
            <person name="Fairley S."/>
            <person name="Heger A."/>
            <person name="Kong L."/>
            <person name="Ponting C.P."/>
            <person name="Jarvis E.D."/>
            <person name="Mello C.V."/>
            <person name="Minx P."/>
            <person name="Lovell P."/>
            <person name="Velho T.A."/>
            <person name="Ferris M."/>
            <person name="Balakrishnan C.N."/>
            <person name="Sinha S."/>
            <person name="Blatti C."/>
            <person name="London S.E."/>
            <person name="Li Y."/>
            <person name="Lin Y.C."/>
            <person name="George J."/>
            <person name="Sweedler J."/>
            <person name="Southey B."/>
            <person name="Gunaratne P."/>
            <person name="Watson M."/>
            <person name="Nam K."/>
            <person name="Backstrom N."/>
            <person name="Smeds L."/>
            <person name="Nabholz B."/>
            <person name="Itoh Y."/>
            <person name="Whitney O."/>
            <person name="Pfenning A.R."/>
            <person name="Howard J."/>
            <person name="Volker M."/>
            <person name="Skinner B.M."/>
            <person name="Griffin D.K."/>
            <person name="Ye L."/>
            <person name="McLaren W.M."/>
            <person name="Flicek P."/>
            <person name="Quesada V."/>
            <person name="Velasco G."/>
            <person name="Lopez-Otin C."/>
            <person name="Puente X.S."/>
            <person name="Olender T."/>
            <person name="Lancet D."/>
            <person name="Smit A.F."/>
            <person name="Hubley R."/>
            <person name="Konkel M.K."/>
            <person name="Walker J.A."/>
            <person name="Batzer M.A."/>
            <person name="Gu W."/>
            <person name="Pollock D.D."/>
            <person name="Chen L."/>
            <person name="Cheng Z."/>
            <person name="Eichler E.E."/>
            <person name="Stapley J."/>
            <person name="Slate J."/>
            <person name="Ekblom R."/>
            <person name="Birkhead T."/>
            <person name="Burke T."/>
            <person name="Burt D."/>
            <person name="Scharff C."/>
            <person name="Adam I."/>
            <person name="Richard H."/>
            <person name="Sultan M."/>
            <person name="Soldatov A."/>
            <person name="Lehrach H."/>
            <person name="Edwards S.V."/>
            <person name="Yang S.P."/>
            <person name="Li X."/>
            <person name="Graves T."/>
            <person name="Fulton L."/>
            <person name="Nelson J."/>
            <person name="Chinwalla A."/>
            <person name="Hou S."/>
            <person name="Mardis E.R."/>
            <person name="Wilson R.K."/>
        </authorList>
    </citation>
    <scope>NUCLEOTIDE SEQUENCE [LARGE SCALE GENOMIC DNA]</scope>
</reference>
<dbReference type="InterPro" id="IPR027817">
    <property type="entry name" value="Costars_dom"/>
</dbReference>
<feature type="signal peptide" evidence="18">
    <location>
        <begin position="1"/>
        <end position="24"/>
    </location>
</feature>
<evidence type="ECO:0000256" key="17">
    <source>
        <dbReference type="SAM" id="MobiDB-lite"/>
    </source>
</evidence>
<keyword evidence="11" id="KW-0009">Actin-binding</keyword>
<dbReference type="GO" id="GO:0030017">
    <property type="term" value="C:sarcomere"/>
    <property type="evidence" value="ECO:0007669"/>
    <property type="project" value="UniProtKB-SubCell"/>
</dbReference>
<keyword evidence="21" id="KW-1185">Reference proteome</keyword>
<reference evidence="20" key="2">
    <citation type="submission" date="2025-08" db="UniProtKB">
        <authorList>
            <consortium name="Ensembl"/>
        </authorList>
    </citation>
    <scope>IDENTIFICATION</scope>
</reference>
<dbReference type="GO" id="GO:0015629">
    <property type="term" value="C:actin cytoskeleton"/>
    <property type="evidence" value="ECO:0007669"/>
    <property type="project" value="Ensembl"/>
</dbReference>
<dbReference type="GeneTree" id="ENSGT00390000015984"/>
<comment type="function">
    <text evidence="13">Acts as an activator of serum response factor (SRF)-dependent transcription possibly by inducing nuclear translocation of MKL1 or MKL2 and through a mechanism requiring Rho-actin signaling.</text>
</comment>
<dbReference type="Pfam" id="PF14705">
    <property type="entry name" value="Costars"/>
    <property type="match status" value="1"/>
</dbReference>
<evidence type="ECO:0000256" key="14">
    <source>
        <dbReference type="ARBA" id="ARBA00063019"/>
    </source>
</evidence>
<evidence type="ECO:0000256" key="15">
    <source>
        <dbReference type="ARBA" id="ARBA00073502"/>
    </source>
</evidence>
<dbReference type="GO" id="GO:0045944">
    <property type="term" value="P:positive regulation of transcription by RNA polymerase II"/>
    <property type="evidence" value="ECO:0007669"/>
    <property type="project" value="Ensembl"/>
</dbReference>
<evidence type="ECO:0000256" key="13">
    <source>
        <dbReference type="ARBA" id="ARBA00059783"/>
    </source>
</evidence>
<dbReference type="PANTHER" id="PTHR22739">
    <property type="entry name" value="STRIATED MUSCLE ACTIVATOR OF RHO-DEPENDENT SIGNALING-RELATED"/>
    <property type="match status" value="1"/>
</dbReference>
<evidence type="ECO:0000256" key="2">
    <source>
        <dbReference type="ARBA" id="ARBA00004245"/>
    </source>
</evidence>
<evidence type="ECO:0000313" key="21">
    <source>
        <dbReference type="Proteomes" id="UP000007754"/>
    </source>
</evidence>
<evidence type="ECO:0000256" key="3">
    <source>
        <dbReference type="ARBA" id="ARBA00022448"/>
    </source>
</evidence>
<evidence type="ECO:0000256" key="12">
    <source>
        <dbReference type="ARBA" id="ARBA00023212"/>
    </source>
</evidence>
<keyword evidence="7" id="KW-0811">Translocation</keyword>
<proteinExistence type="predicted"/>
<comment type="subunit">
    <text evidence="14">Binds F-actin and ABLIM1, ABLIM2 and ABLIM3. Interaction with ABLIM2 and ABLIM3 enhances activity.</text>
</comment>
<dbReference type="GO" id="GO:0035025">
    <property type="term" value="P:positive regulation of Rho protein signal transduction"/>
    <property type="evidence" value="ECO:0007669"/>
    <property type="project" value="Ensembl"/>
</dbReference>
<organism evidence="20 21">
    <name type="scientific">Taeniopygia guttata</name>
    <name type="common">Zebra finch</name>
    <name type="synonym">Poephila guttata</name>
    <dbReference type="NCBI Taxonomy" id="59729"/>
    <lineage>
        <taxon>Eukaryota</taxon>
        <taxon>Metazoa</taxon>
        <taxon>Chordata</taxon>
        <taxon>Craniata</taxon>
        <taxon>Vertebrata</taxon>
        <taxon>Euteleostomi</taxon>
        <taxon>Archelosauria</taxon>
        <taxon>Archosauria</taxon>
        <taxon>Dinosauria</taxon>
        <taxon>Saurischia</taxon>
        <taxon>Theropoda</taxon>
        <taxon>Coelurosauria</taxon>
        <taxon>Aves</taxon>
        <taxon>Neognathae</taxon>
        <taxon>Neoaves</taxon>
        <taxon>Telluraves</taxon>
        <taxon>Australaves</taxon>
        <taxon>Passeriformes</taxon>
        <taxon>Passeroidea</taxon>
        <taxon>Estrildidae</taxon>
        <taxon>Estrildinae</taxon>
        <taxon>Taeniopygia</taxon>
    </lineage>
</organism>
<evidence type="ECO:0000256" key="4">
    <source>
        <dbReference type="ARBA" id="ARBA00022490"/>
    </source>
</evidence>
<dbReference type="GO" id="GO:0006606">
    <property type="term" value="P:protein import into nucleus"/>
    <property type="evidence" value="ECO:0007669"/>
    <property type="project" value="Ensembl"/>
</dbReference>
<dbReference type="InterPro" id="IPR026111">
    <property type="entry name" value="Abra"/>
</dbReference>
<feature type="chain" id="PRO_5025467361" description="Actin-binding Rho-activating protein" evidence="18">
    <location>
        <begin position="25"/>
        <end position="452"/>
    </location>
</feature>
<evidence type="ECO:0000256" key="5">
    <source>
        <dbReference type="ARBA" id="ARBA00022553"/>
    </source>
</evidence>
<keyword evidence="10" id="KW-0804">Transcription</keyword>
<evidence type="ECO:0000256" key="10">
    <source>
        <dbReference type="ARBA" id="ARBA00023163"/>
    </source>
</evidence>
<keyword evidence="8" id="KW-0805">Transcription regulation</keyword>
<keyword evidence="5" id="KW-0597">Phosphoprotein</keyword>
<dbReference type="InParanoid" id="H0ZPN8"/>
<evidence type="ECO:0000256" key="7">
    <source>
        <dbReference type="ARBA" id="ARBA00023010"/>
    </source>
</evidence>